<protein>
    <submittedName>
        <fullName evidence="2">Uncharacterized protein</fullName>
    </submittedName>
</protein>
<keyword evidence="1" id="KW-1133">Transmembrane helix</keyword>
<evidence type="ECO:0000256" key="1">
    <source>
        <dbReference type="SAM" id="Phobius"/>
    </source>
</evidence>
<feature type="transmembrane region" description="Helical" evidence="1">
    <location>
        <begin position="14"/>
        <end position="34"/>
    </location>
</feature>
<organism evidence="2">
    <name type="scientific">viral metagenome</name>
    <dbReference type="NCBI Taxonomy" id="1070528"/>
    <lineage>
        <taxon>unclassified sequences</taxon>
        <taxon>metagenomes</taxon>
        <taxon>organismal metagenomes</taxon>
    </lineage>
</organism>
<sequence length="124" mass="14516">MGIDNDFEKIQKHIFMFSVVIIHISYIAIFLGVFYINENYIRYLSTLIQTFVAILLTIRFNPFNKYYKTTEFDKQIIFYSATFLLLNVVSTEIYTTFLKSPTTDEYIHSVTTIIPDSLNSLLGK</sequence>
<name>A0A6C0HZG5_9ZZZZ</name>
<evidence type="ECO:0000313" key="2">
    <source>
        <dbReference type="EMBL" id="QHT86148.1"/>
    </source>
</evidence>
<keyword evidence="1" id="KW-0812">Transmembrane</keyword>
<dbReference type="EMBL" id="MN740059">
    <property type="protein sequence ID" value="QHT86148.1"/>
    <property type="molecule type" value="Genomic_DNA"/>
</dbReference>
<keyword evidence="1" id="KW-0472">Membrane</keyword>
<accession>A0A6C0HZG5</accession>
<feature type="transmembrane region" description="Helical" evidence="1">
    <location>
        <begin position="40"/>
        <end position="58"/>
    </location>
</feature>
<dbReference type="AlphaFoldDB" id="A0A6C0HZG5"/>
<reference evidence="2" key="1">
    <citation type="journal article" date="2020" name="Nature">
        <title>Giant virus diversity and host interactions through global metagenomics.</title>
        <authorList>
            <person name="Schulz F."/>
            <person name="Roux S."/>
            <person name="Paez-Espino D."/>
            <person name="Jungbluth S."/>
            <person name="Walsh D.A."/>
            <person name="Denef V.J."/>
            <person name="McMahon K.D."/>
            <person name="Konstantinidis K.T."/>
            <person name="Eloe-Fadrosh E.A."/>
            <person name="Kyrpides N.C."/>
            <person name="Woyke T."/>
        </authorList>
    </citation>
    <scope>NUCLEOTIDE SEQUENCE</scope>
    <source>
        <strain evidence="2">GVMAG-M-3300023184-184</strain>
    </source>
</reference>
<proteinExistence type="predicted"/>